<organism evidence="2 3">
    <name type="scientific">Aurantiacibacter sediminis</name>
    <dbReference type="NCBI Taxonomy" id="2793064"/>
    <lineage>
        <taxon>Bacteria</taxon>
        <taxon>Pseudomonadati</taxon>
        <taxon>Pseudomonadota</taxon>
        <taxon>Alphaproteobacteria</taxon>
        <taxon>Sphingomonadales</taxon>
        <taxon>Erythrobacteraceae</taxon>
        <taxon>Aurantiacibacter</taxon>
    </lineage>
</organism>
<protein>
    <submittedName>
        <fullName evidence="2">DUF805 domain-containing protein</fullName>
    </submittedName>
</protein>
<gene>
    <name evidence="2" type="ORF">I5L03_08455</name>
</gene>
<dbReference type="PANTHER" id="PTHR34980:SF2">
    <property type="entry name" value="INNER MEMBRANE PROTEIN YHAH-RELATED"/>
    <property type="match status" value="1"/>
</dbReference>
<comment type="caution">
    <text evidence="2">The sequence shown here is derived from an EMBL/GenBank/DDBJ whole genome shotgun (WGS) entry which is preliminary data.</text>
</comment>
<keyword evidence="1" id="KW-0812">Transmembrane</keyword>
<reference evidence="2 3" key="1">
    <citation type="submission" date="2020-11" db="EMBL/GenBank/DDBJ databases">
        <title>Erythrobacter sediminis sp. nov., a marine bacterium from a tidal flat of Garorim Bay.</title>
        <authorList>
            <person name="Kim D."/>
            <person name="Yoo Y."/>
            <person name="Kim J.-J."/>
        </authorList>
    </citation>
    <scope>NUCLEOTIDE SEQUENCE [LARGE SCALE GENOMIC DNA]</scope>
    <source>
        <strain evidence="2 3">JGD-13</strain>
    </source>
</reference>
<proteinExistence type="predicted"/>
<feature type="transmembrane region" description="Helical" evidence="1">
    <location>
        <begin position="24"/>
        <end position="47"/>
    </location>
</feature>
<feature type="transmembrane region" description="Helical" evidence="1">
    <location>
        <begin position="159"/>
        <end position="181"/>
    </location>
</feature>
<dbReference type="InterPro" id="IPR008523">
    <property type="entry name" value="DUF805"/>
</dbReference>
<dbReference type="Proteomes" id="UP000602442">
    <property type="component" value="Unassembled WGS sequence"/>
</dbReference>
<sequence>MIQAIKYNLANLTNFSGRDARSTFWWYVLFIVIAQFVVGLLASIPLITAGVGTAMDAAQSGADQATMQAEMMASMAGAMDTAIWVGVAAEIAVVLLLLASFVRRLHDSGNSGYWAAIPVVTQLAGVYGEITMVDRAKELMVISADPSRMDEMQALQAEMMAAPLTWIPYIGLIVIIVFGVMKTEHGANNYGEPPAV</sequence>
<dbReference type="RefSeq" id="WP_197921301.1">
    <property type="nucleotide sequence ID" value="NZ_CAWPTA010000007.1"/>
</dbReference>
<evidence type="ECO:0000256" key="1">
    <source>
        <dbReference type="SAM" id="Phobius"/>
    </source>
</evidence>
<dbReference type="PANTHER" id="PTHR34980">
    <property type="entry name" value="INNER MEMBRANE PROTEIN-RELATED-RELATED"/>
    <property type="match status" value="1"/>
</dbReference>
<feature type="transmembrane region" description="Helical" evidence="1">
    <location>
        <begin position="81"/>
        <end position="102"/>
    </location>
</feature>
<evidence type="ECO:0000313" key="3">
    <source>
        <dbReference type="Proteomes" id="UP000602442"/>
    </source>
</evidence>
<dbReference type="Pfam" id="PF05656">
    <property type="entry name" value="DUF805"/>
    <property type="match status" value="1"/>
</dbReference>
<evidence type="ECO:0000313" key="2">
    <source>
        <dbReference type="EMBL" id="MBH5322614.1"/>
    </source>
</evidence>
<keyword evidence="3" id="KW-1185">Reference proteome</keyword>
<name>A0ABS0N3S0_9SPHN</name>
<accession>A0ABS0N3S0</accession>
<keyword evidence="1" id="KW-1133">Transmembrane helix</keyword>
<keyword evidence="1" id="KW-0472">Membrane</keyword>
<dbReference type="EMBL" id="JAEANY010000002">
    <property type="protein sequence ID" value="MBH5322614.1"/>
    <property type="molecule type" value="Genomic_DNA"/>
</dbReference>